<keyword evidence="1" id="KW-0732">Signal</keyword>
<feature type="signal peptide" evidence="1">
    <location>
        <begin position="1"/>
        <end position="20"/>
    </location>
</feature>
<gene>
    <name evidence="2" type="ORF">Micbo1qcDRAFT_170135</name>
</gene>
<feature type="chain" id="PRO_5007293829" evidence="1">
    <location>
        <begin position="21"/>
        <end position="402"/>
    </location>
</feature>
<accession>A0A136JGP7</accession>
<dbReference type="OrthoDB" id="10462853at2759"/>
<dbReference type="EMBL" id="KQ964245">
    <property type="protein sequence ID" value="KXJ96288.1"/>
    <property type="molecule type" value="Genomic_DNA"/>
</dbReference>
<dbReference type="InParanoid" id="A0A136JGP7"/>
<dbReference type="AlphaFoldDB" id="A0A136JGP7"/>
<name>A0A136JGP7_9PEZI</name>
<reference evidence="3" key="1">
    <citation type="submission" date="2016-02" db="EMBL/GenBank/DDBJ databases">
        <title>Draft genome sequence of Microdochium bolleyi, a fungal endophyte of beachgrass.</title>
        <authorList>
            <consortium name="DOE Joint Genome Institute"/>
            <person name="David A.S."/>
            <person name="May G."/>
            <person name="Haridas S."/>
            <person name="Lim J."/>
            <person name="Wang M."/>
            <person name="Labutti K."/>
            <person name="Lipzen A."/>
            <person name="Barry K."/>
            <person name="Grigoriev I.V."/>
        </authorList>
    </citation>
    <scope>NUCLEOTIDE SEQUENCE [LARGE SCALE GENOMIC DNA]</scope>
    <source>
        <strain evidence="3">J235TASD1</strain>
    </source>
</reference>
<dbReference type="Proteomes" id="UP000070501">
    <property type="component" value="Unassembled WGS sequence"/>
</dbReference>
<dbReference type="PROSITE" id="PS51257">
    <property type="entry name" value="PROKAR_LIPOPROTEIN"/>
    <property type="match status" value="1"/>
</dbReference>
<evidence type="ECO:0000313" key="2">
    <source>
        <dbReference type="EMBL" id="KXJ96288.1"/>
    </source>
</evidence>
<evidence type="ECO:0000313" key="3">
    <source>
        <dbReference type="Proteomes" id="UP000070501"/>
    </source>
</evidence>
<keyword evidence="3" id="KW-1185">Reference proteome</keyword>
<protein>
    <submittedName>
        <fullName evidence="2">Uncharacterized protein</fullName>
    </submittedName>
</protein>
<proteinExistence type="predicted"/>
<organism evidence="2 3">
    <name type="scientific">Microdochium bolleyi</name>
    <dbReference type="NCBI Taxonomy" id="196109"/>
    <lineage>
        <taxon>Eukaryota</taxon>
        <taxon>Fungi</taxon>
        <taxon>Dikarya</taxon>
        <taxon>Ascomycota</taxon>
        <taxon>Pezizomycotina</taxon>
        <taxon>Sordariomycetes</taxon>
        <taxon>Xylariomycetidae</taxon>
        <taxon>Xylariales</taxon>
        <taxon>Microdochiaceae</taxon>
        <taxon>Microdochium</taxon>
    </lineage>
</organism>
<evidence type="ECO:0000256" key="1">
    <source>
        <dbReference type="SAM" id="SignalP"/>
    </source>
</evidence>
<sequence length="402" mass="42884">MRFTTACGLPTVGFAVLASAACVRKSSSPAQIYHTVSTTSSDITASSLLSSIISITSSVDVTVSSSTLTSSTISNIPYCSSVSSYFAADGGSAAATSFCSSHLGMPRQTATVNAVRDIRHNHTDRDHDGNCGAGHFYEHGVCDSDLYIHHCHDRLRDFYLEHHIMCSANDHEYDHSREETVAIITVPLSETETTAITPAATKTNTITNTMTVALVATTIQTTTVYTTTTYILAVPTFSLRALYTDTGSASPRTDQAIMMPSPYGQAQFYPLGTPPGSMISQFRQPAAGEMDSIGRSVDPGALIGLVRDGSVRYLYTENTGLRFTVYGNTISQPYHGVVCTLITLPSSAGFDGTCPLTCKGWAGTMSFDWLENQSPAASRWNIAGDGTAQQYGGVFVPYAVSP</sequence>